<dbReference type="PROSITE" id="PS51417">
    <property type="entry name" value="ARF"/>
    <property type="match status" value="1"/>
</dbReference>
<keyword evidence="10 17" id="KW-0333">Golgi apparatus</keyword>
<evidence type="ECO:0000256" key="8">
    <source>
        <dbReference type="ARBA" id="ARBA00022892"/>
    </source>
</evidence>
<feature type="binding site" evidence="16">
    <location>
        <position position="51"/>
    </location>
    <ligand>
        <name>Mg(2+)</name>
        <dbReference type="ChEBI" id="CHEBI:18420"/>
    </ligand>
</feature>
<dbReference type="SMART" id="SM00177">
    <property type="entry name" value="ARF"/>
    <property type="match status" value="1"/>
</dbReference>
<evidence type="ECO:0000256" key="7">
    <source>
        <dbReference type="ARBA" id="ARBA00022824"/>
    </source>
</evidence>
<dbReference type="Gene3D" id="3.40.50.300">
    <property type="entry name" value="P-loop containing nucleotide triphosphate hydrolases"/>
    <property type="match status" value="1"/>
</dbReference>
<evidence type="ECO:0000256" key="3">
    <source>
        <dbReference type="ARBA" id="ARBA00007507"/>
    </source>
</evidence>
<feature type="binding site" evidence="15">
    <location>
        <position position="73"/>
    </location>
    <ligand>
        <name>GTP</name>
        <dbReference type="ChEBI" id="CHEBI:37565"/>
    </ligand>
</feature>
<evidence type="ECO:0000256" key="14">
    <source>
        <dbReference type="PIRSR" id="PIRSR606687-2"/>
    </source>
</evidence>
<sequence length="159" mass="18288">MFLIDLFYNILANLGLWRKEAKIIFLGLDNAGKTTLLRVLKDARVVQHEPTTHPTSEELIIGRIRFKAFDLGGHQIARRIWRDYYTKVDAIVYMVDSSDRERFQESRKELDAIIMEDSMRSVPILVLGNKIDAAYGVSKGELEYELGLTMAESRVWPIA</sequence>
<keyword evidence="9 17" id="KW-0653">Protein transport</keyword>
<feature type="binding site" evidence="15">
    <location>
        <begin position="27"/>
        <end position="34"/>
    </location>
    <ligand>
        <name>GTP</name>
        <dbReference type="ChEBI" id="CHEBI:37565"/>
    </ligand>
</feature>
<comment type="similarity">
    <text evidence="3 17">Belongs to the small GTPase superfamily. SAR1 family.</text>
</comment>
<evidence type="ECO:0000256" key="4">
    <source>
        <dbReference type="ARBA" id="ARBA00022448"/>
    </source>
</evidence>
<dbReference type="Proteomes" id="UP000824469">
    <property type="component" value="Unassembled WGS sequence"/>
</dbReference>
<dbReference type="Pfam" id="PF00025">
    <property type="entry name" value="Arf"/>
    <property type="match status" value="1"/>
</dbReference>
<feature type="binding site" evidence="14">
    <location>
        <position position="30"/>
    </location>
    <ligand>
        <name>GTP</name>
        <dbReference type="ChEBI" id="CHEBI:37565"/>
    </ligand>
</feature>
<keyword evidence="5 14" id="KW-0547">Nucleotide-binding</keyword>
<feature type="binding site" evidence="14">
    <location>
        <position position="35"/>
    </location>
    <ligand>
        <name>GTP</name>
        <dbReference type="ChEBI" id="CHEBI:37565"/>
    </ligand>
</feature>
<keyword evidence="13" id="KW-0479">Metal-binding</keyword>
<dbReference type="AlphaFoldDB" id="A0AA38L0W8"/>
<gene>
    <name evidence="18" type="ORF">KI387_035748</name>
</gene>
<evidence type="ECO:0000256" key="11">
    <source>
        <dbReference type="ARBA" id="ARBA00023134"/>
    </source>
</evidence>
<feature type="binding site" evidence="14">
    <location>
        <position position="32"/>
    </location>
    <ligand>
        <name>GTP</name>
        <dbReference type="ChEBI" id="CHEBI:37565"/>
    </ligand>
</feature>
<dbReference type="GO" id="GO:0005789">
    <property type="term" value="C:endoplasmic reticulum membrane"/>
    <property type="evidence" value="ECO:0007669"/>
    <property type="project" value="UniProtKB-SubCell"/>
</dbReference>
<dbReference type="GO" id="GO:0006886">
    <property type="term" value="P:intracellular protein transport"/>
    <property type="evidence" value="ECO:0007669"/>
    <property type="project" value="InterPro"/>
</dbReference>
<evidence type="ECO:0000256" key="6">
    <source>
        <dbReference type="ARBA" id="ARBA00022801"/>
    </source>
</evidence>
<evidence type="ECO:0000256" key="1">
    <source>
        <dbReference type="ARBA" id="ARBA00004395"/>
    </source>
</evidence>
<dbReference type="InterPro" id="IPR006689">
    <property type="entry name" value="Small_GTPase_ARF/SAR"/>
</dbReference>
<dbReference type="GO" id="GO:0003924">
    <property type="term" value="F:GTPase activity"/>
    <property type="evidence" value="ECO:0007669"/>
    <property type="project" value="InterPro"/>
</dbReference>
<evidence type="ECO:0000256" key="5">
    <source>
        <dbReference type="ARBA" id="ARBA00022741"/>
    </source>
</evidence>
<evidence type="ECO:0000256" key="16">
    <source>
        <dbReference type="PIRSR" id="PIRSR606689-2"/>
    </source>
</evidence>
<dbReference type="SUPFAM" id="SSF52540">
    <property type="entry name" value="P-loop containing nucleoside triphosphate hydrolases"/>
    <property type="match status" value="1"/>
</dbReference>
<dbReference type="GO" id="GO:0046872">
    <property type="term" value="F:metal ion binding"/>
    <property type="evidence" value="ECO:0007669"/>
    <property type="project" value="UniProtKB-KW"/>
</dbReference>
<feature type="binding site" evidence="14">
    <location>
        <position position="130"/>
    </location>
    <ligand>
        <name>GTP</name>
        <dbReference type="ChEBI" id="CHEBI:37565"/>
    </ligand>
</feature>
<dbReference type="InterPro" id="IPR005225">
    <property type="entry name" value="Small_GTP-bd"/>
</dbReference>
<dbReference type="PRINTS" id="PR00328">
    <property type="entry name" value="SAR1GTPBP"/>
</dbReference>
<dbReference type="GO" id="GO:0005525">
    <property type="term" value="F:GTP binding"/>
    <property type="evidence" value="ECO:0007669"/>
    <property type="project" value="UniProtKB-KW"/>
</dbReference>
<keyword evidence="8 17" id="KW-0931">ER-Golgi transport</keyword>
<evidence type="ECO:0000256" key="12">
    <source>
        <dbReference type="ARBA" id="ARBA00023136"/>
    </source>
</evidence>
<feature type="binding site" evidence="14">
    <location>
        <position position="132"/>
    </location>
    <ligand>
        <name>GTP</name>
        <dbReference type="ChEBI" id="CHEBI:37565"/>
    </ligand>
</feature>
<protein>
    <submittedName>
        <fullName evidence="18">Uncharacterized protein</fullName>
    </submittedName>
</protein>
<feature type="binding site" evidence="15">
    <location>
        <begin position="129"/>
        <end position="132"/>
    </location>
    <ligand>
        <name>GTP</name>
        <dbReference type="ChEBI" id="CHEBI:37565"/>
    </ligand>
</feature>
<dbReference type="InterPro" id="IPR027417">
    <property type="entry name" value="P-loop_NTPase"/>
</dbReference>
<feature type="non-terminal residue" evidence="18">
    <location>
        <position position="1"/>
    </location>
</feature>
<keyword evidence="12" id="KW-0472">Membrane</keyword>
<evidence type="ECO:0000256" key="17">
    <source>
        <dbReference type="RuleBase" id="RU003926"/>
    </source>
</evidence>
<dbReference type="SMART" id="SM00178">
    <property type="entry name" value="SAR"/>
    <property type="match status" value="1"/>
</dbReference>
<dbReference type="PROSITE" id="PS51422">
    <property type="entry name" value="SAR1"/>
    <property type="match status" value="1"/>
</dbReference>
<name>A0AA38L0W8_TAXCH</name>
<evidence type="ECO:0000256" key="15">
    <source>
        <dbReference type="PIRSR" id="PIRSR606689-1"/>
    </source>
</evidence>
<evidence type="ECO:0000313" key="18">
    <source>
        <dbReference type="EMBL" id="KAH9307837.1"/>
    </source>
</evidence>
<proteinExistence type="inferred from homology"/>
<comment type="subcellular location">
    <subcellularLocation>
        <location evidence="2">Endoplasmic reticulum membrane</location>
        <topology evidence="2">Peripheral membrane protein</topology>
    </subcellularLocation>
    <subcellularLocation>
        <location evidence="1">Golgi apparatus membrane</location>
        <topology evidence="1">Peripheral membrane protein</topology>
    </subcellularLocation>
</comment>
<evidence type="ECO:0000256" key="2">
    <source>
        <dbReference type="ARBA" id="ARBA00004406"/>
    </source>
</evidence>
<evidence type="ECO:0000313" key="19">
    <source>
        <dbReference type="Proteomes" id="UP000824469"/>
    </source>
</evidence>
<feature type="binding site" evidence="16">
    <location>
        <position position="34"/>
    </location>
    <ligand>
        <name>Mg(2+)</name>
        <dbReference type="ChEBI" id="CHEBI:18420"/>
    </ligand>
</feature>
<dbReference type="FunFam" id="3.40.50.300:FF:000161">
    <property type="entry name" value="Small COPII coat GTPase"/>
    <property type="match status" value="1"/>
</dbReference>
<keyword evidence="13" id="KW-0460">Magnesium</keyword>
<keyword evidence="11 15" id="KW-0342">GTP-binding</keyword>
<dbReference type="PANTHER" id="PTHR45684">
    <property type="entry name" value="RE74312P"/>
    <property type="match status" value="1"/>
</dbReference>
<feature type="binding site" evidence="13">
    <location>
        <position position="29"/>
    </location>
    <ligand>
        <name>Mg(2+)</name>
        <dbReference type="ChEBI" id="CHEBI:18420"/>
    </ligand>
</feature>
<keyword evidence="7 17" id="KW-0256">Endoplasmic reticulum</keyword>
<dbReference type="OMA" id="TIANAPM"/>
<feature type="binding site" evidence="14">
    <location>
        <position position="34"/>
    </location>
    <ligand>
        <name>GTP</name>
        <dbReference type="ChEBI" id="CHEBI:37565"/>
    </ligand>
</feature>
<accession>A0AA38L0W8</accession>
<keyword evidence="6" id="KW-0378">Hydrolase</keyword>
<dbReference type="GO" id="GO:0000139">
    <property type="term" value="C:Golgi membrane"/>
    <property type="evidence" value="ECO:0007669"/>
    <property type="project" value="UniProtKB-SubCell"/>
</dbReference>
<reference evidence="18 19" key="1">
    <citation type="journal article" date="2021" name="Nat. Plants">
        <title>The Taxus genome provides insights into paclitaxel biosynthesis.</title>
        <authorList>
            <person name="Xiong X."/>
            <person name="Gou J."/>
            <person name="Liao Q."/>
            <person name="Li Y."/>
            <person name="Zhou Q."/>
            <person name="Bi G."/>
            <person name="Li C."/>
            <person name="Du R."/>
            <person name="Wang X."/>
            <person name="Sun T."/>
            <person name="Guo L."/>
            <person name="Liang H."/>
            <person name="Lu P."/>
            <person name="Wu Y."/>
            <person name="Zhang Z."/>
            <person name="Ro D.K."/>
            <person name="Shang Y."/>
            <person name="Huang S."/>
            <person name="Yan J."/>
        </authorList>
    </citation>
    <scope>NUCLEOTIDE SEQUENCE [LARGE SCALE GENOMIC DNA]</scope>
    <source>
        <strain evidence="18">Ta-2019</strain>
    </source>
</reference>
<feature type="binding site" evidence="14">
    <location>
        <position position="129"/>
    </location>
    <ligand>
        <name>GTP</name>
        <dbReference type="ChEBI" id="CHEBI:37565"/>
    </ligand>
</feature>
<feature type="binding site" evidence="14">
    <location>
        <position position="33"/>
    </location>
    <ligand>
        <name>GTP</name>
        <dbReference type="ChEBI" id="CHEBI:37565"/>
    </ligand>
</feature>
<evidence type="ECO:0000256" key="10">
    <source>
        <dbReference type="ARBA" id="ARBA00023034"/>
    </source>
</evidence>
<keyword evidence="4 17" id="KW-0813">Transport</keyword>
<evidence type="ECO:0000256" key="9">
    <source>
        <dbReference type="ARBA" id="ARBA00022927"/>
    </source>
</evidence>
<comment type="caution">
    <text evidence="18">The sequence shown here is derived from an EMBL/GenBank/DDBJ whole genome shotgun (WGS) entry which is preliminary data.</text>
</comment>
<evidence type="ECO:0000256" key="13">
    <source>
        <dbReference type="PIRSR" id="PIRSR606687-1"/>
    </source>
</evidence>
<dbReference type="GO" id="GO:0016192">
    <property type="term" value="P:vesicle-mediated transport"/>
    <property type="evidence" value="ECO:0007669"/>
    <property type="project" value="UniProtKB-KW"/>
</dbReference>
<dbReference type="InterPro" id="IPR006687">
    <property type="entry name" value="Small_GTPase_SAR1"/>
</dbReference>
<organism evidence="18 19">
    <name type="scientific">Taxus chinensis</name>
    <name type="common">Chinese yew</name>
    <name type="synonym">Taxus wallichiana var. chinensis</name>
    <dbReference type="NCBI Taxonomy" id="29808"/>
    <lineage>
        <taxon>Eukaryota</taxon>
        <taxon>Viridiplantae</taxon>
        <taxon>Streptophyta</taxon>
        <taxon>Embryophyta</taxon>
        <taxon>Tracheophyta</taxon>
        <taxon>Spermatophyta</taxon>
        <taxon>Pinopsida</taxon>
        <taxon>Pinidae</taxon>
        <taxon>Conifers II</taxon>
        <taxon>Cupressales</taxon>
        <taxon>Taxaceae</taxon>
        <taxon>Taxus</taxon>
    </lineage>
</organism>
<keyword evidence="19" id="KW-1185">Reference proteome</keyword>
<dbReference type="EMBL" id="JAHRHJ020000007">
    <property type="protein sequence ID" value="KAH9307837.1"/>
    <property type="molecule type" value="Genomic_DNA"/>
</dbReference>
<dbReference type="NCBIfam" id="TIGR00231">
    <property type="entry name" value="small_GTP"/>
    <property type="match status" value="1"/>
</dbReference>